<keyword evidence="4" id="KW-1185">Reference proteome</keyword>
<feature type="transmembrane region" description="Helical" evidence="2">
    <location>
        <begin position="14"/>
        <end position="34"/>
    </location>
</feature>
<sequence>MSIDQRAYLVVTEVINSLSFLATLMVMIAGYMMMRRKYHQVDRTSFRLALAVAAVDNSIAFTMILWQAMYGTRLDSVTAQTPFGSALEAAATLLGLTEPDTFPVPHEYLGKLAAVLGQNGLLVGLYNANLTSLLAVACFVVQSHGELRLITRRVPGLACQLRQSKWVERGYLLAPSLIALLITIPPVVLKFSSAQADLPSVLPAVQGTVLTSTVLFWIFYGIWLALAVVFALYAALWAIHYIHVFRRHYRQTLSGLEEGSGLRPATLYSPSMRSLTDSLKEYRTYRHRFCLRNLQCHSITSIDSSPRSSFSTNSYELAADDSAPRSSLIVALYACSVAPLALMLWGSLLLAQQHTFSEVLSYIVGLLTSSQGLIRAVLFAYNPMVQAVWTSYRTDMYERRRAREQAQRHGLLLCDMVADSPSPIADFRRPQMSSRDPTLCSLSPSPAEPKSTGVTHTAARRLSPAQTMATVSRSPSLETSTGSVITLRGCSATHQPTASASDKCALGLSTTSFTPVLHVKAVRCNEPSAPPPVRKPSLQQRVAEWLMLKGPASDLEAPARKLGITPVVNRPTLLPAIVPLAELSNLASRDYMLGSCSPRLFEDRFRDMVDSCHAYGAPSYNFAPQYLTAWERRSSHFSSTASTILV</sequence>
<keyword evidence="2" id="KW-0812">Transmembrane</keyword>
<evidence type="ECO:0000313" key="4">
    <source>
        <dbReference type="Proteomes" id="UP001150569"/>
    </source>
</evidence>
<reference evidence="3" key="1">
    <citation type="submission" date="2022-07" db="EMBL/GenBank/DDBJ databases">
        <title>Phylogenomic reconstructions and comparative analyses of Kickxellomycotina fungi.</title>
        <authorList>
            <person name="Reynolds N.K."/>
            <person name="Stajich J.E."/>
            <person name="Barry K."/>
            <person name="Grigoriev I.V."/>
            <person name="Crous P."/>
            <person name="Smith M.E."/>
        </authorList>
    </citation>
    <scope>NUCLEOTIDE SEQUENCE</scope>
    <source>
        <strain evidence="3">RSA 861</strain>
    </source>
</reference>
<feature type="compositionally biased region" description="Polar residues" evidence="1">
    <location>
        <begin position="431"/>
        <end position="444"/>
    </location>
</feature>
<name>A0A9W7ZNP3_9FUNG</name>
<keyword evidence="2" id="KW-0472">Membrane</keyword>
<feature type="transmembrane region" description="Helical" evidence="2">
    <location>
        <begin position="46"/>
        <end position="66"/>
    </location>
</feature>
<feature type="region of interest" description="Disordered" evidence="1">
    <location>
        <begin position="425"/>
        <end position="482"/>
    </location>
</feature>
<feature type="transmembrane region" description="Helical" evidence="2">
    <location>
        <begin position="330"/>
        <end position="352"/>
    </location>
</feature>
<accession>A0A9W7ZNP3</accession>
<feature type="transmembrane region" description="Helical" evidence="2">
    <location>
        <begin position="214"/>
        <end position="239"/>
    </location>
</feature>
<feature type="compositionally biased region" description="Polar residues" evidence="1">
    <location>
        <begin position="464"/>
        <end position="482"/>
    </location>
</feature>
<organism evidence="3 4">
    <name type="scientific">Tieghemiomyces parasiticus</name>
    <dbReference type="NCBI Taxonomy" id="78921"/>
    <lineage>
        <taxon>Eukaryota</taxon>
        <taxon>Fungi</taxon>
        <taxon>Fungi incertae sedis</taxon>
        <taxon>Zoopagomycota</taxon>
        <taxon>Kickxellomycotina</taxon>
        <taxon>Dimargaritomycetes</taxon>
        <taxon>Dimargaritales</taxon>
        <taxon>Dimargaritaceae</taxon>
        <taxon>Tieghemiomyces</taxon>
    </lineage>
</organism>
<dbReference type="Proteomes" id="UP001150569">
    <property type="component" value="Unassembled WGS sequence"/>
</dbReference>
<protein>
    <submittedName>
        <fullName evidence="3">Uncharacterized protein</fullName>
    </submittedName>
</protein>
<dbReference type="EMBL" id="JANBPT010001186">
    <property type="protein sequence ID" value="KAJ1909534.1"/>
    <property type="molecule type" value="Genomic_DNA"/>
</dbReference>
<evidence type="ECO:0000256" key="2">
    <source>
        <dbReference type="SAM" id="Phobius"/>
    </source>
</evidence>
<feature type="transmembrane region" description="Helical" evidence="2">
    <location>
        <begin position="171"/>
        <end position="194"/>
    </location>
</feature>
<gene>
    <name evidence="3" type="ORF">IWQ60_011120</name>
</gene>
<evidence type="ECO:0000256" key="1">
    <source>
        <dbReference type="SAM" id="MobiDB-lite"/>
    </source>
</evidence>
<keyword evidence="2" id="KW-1133">Transmembrane helix</keyword>
<evidence type="ECO:0000313" key="3">
    <source>
        <dbReference type="EMBL" id="KAJ1909534.1"/>
    </source>
</evidence>
<proteinExistence type="predicted"/>
<dbReference type="AlphaFoldDB" id="A0A9W7ZNP3"/>
<feature type="transmembrane region" description="Helical" evidence="2">
    <location>
        <begin position="121"/>
        <end position="141"/>
    </location>
</feature>
<comment type="caution">
    <text evidence="3">The sequence shown here is derived from an EMBL/GenBank/DDBJ whole genome shotgun (WGS) entry which is preliminary data.</text>
</comment>